<comment type="caution">
    <text evidence="3">The sequence shown here is derived from an EMBL/GenBank/DDBJ whole genome shotgun (WGS) entry which is preliminary data.</text>
</comment>
<proteinExistence type="inferred from homology"/>
<dbReference type="OrthoDB" id="5564966at2"/>
<protein>
    <recommendedName>
        <fullName evidence="2">UspA domain-containing protein</fullName>
    </recommendedName>
</protein>
<dbReference type="Pfam" id="PF00582">
    <property type="entry name" value="Usp"/>
    <property type="match status" value="1"/>
</dbReference>
<dbReference type="EMBL" id="LPWD01000007">
    <property type="protein sequence ID" value="ODS04146.1"/>
    <property type="molecule type" value="Genomic_DNA"/>
</dbReference>
<dbReference type="PANTHER" id="PTHR46268:SF6">
    <property type="entry name" value="UNIVERSAL STRESS PROTEIN UP12"/>
    <property type="match status" value="1"/>
</dbReference>
<dbReference type="PANTHER" id="PTHR46268">
    <property type="entry name" value="STRESS RESPONSE PROTEIN NHAX"/>
    <property type="match status" value="1"/>
</dbReference>
<accession>A0A1E3WED9</accession>
<dbReference type="InterPro" id="IPR006015">
    <property type="entry name" value="Universal_stress_UspA"/>
</dbReference>
<sequence>MIKNILCASDGSKISAKAVNFAISLAKDLGAKLTVLTVERVSRASAARSAYWDSTVLDAGDAITRAEFRSVADRAKKAGLRKVQCVTVCSRDIADAIAAYAKKQKHDHIVIGSHGHRGVQRLVLGSIAEAVVAEAHCPVTIVR</sequence>
<evidence type="ECO:0000313" key="4">
    <source>
        <dbReference type="Proteomes" id="UP000095042"/>
    </source>
</evidence>
<name>A0A1E3WED9_9HYPH</name>
<dbReference type="CDD" id="cd00293">
    <property type="entry name" value="USP-like"/>
    <property type="match status" value="1"/>
</dbReference>
<feature type="domain" description="UspA" evidence="2">
    <location>
        <begin position="1"/>
        <end position="143"/>
    </location>
</feature>
<evidence type="ECO:0000313" key="3">
    <source>
        <dbReference type="EMBL" id="ODS04146.1"/>
    </source>
</evidence>
<dbReference type="InterPro" id="IPR014729">
    <property type="entry name" value="Rossmann-like_a/b/a_fold"/>
</dbReference>
<evidence type="ECO:0000256" key="1">
    <source>
        <dbReference type="ARBA" id="ARBA00008791"/>
    </source>
</evidence>
<evidence type="ECO:0000259" key="2">
    <source>
        <dbReference type="Pfam" id="PF00582"/>
    </source>
</evidence>
<dbReference type="SUPFAM" id="SSF52402">
    <property type="entry name" value="Adenine nucleotide alpha hydrolases-like"/>
    <property type="match status" value="1"/>
</dbReference>
<comment type="similarity">
    <text evidence="1">Belongs to the universal stress protein A family.</text>
</comment>
<dbReference type="InterPro" id="IPR006016">
    <property type="entry name" value="UspA"/>
</dbReference>
<dbReference type="AlphaFoldDB" id="A0A1E3WED9"/>
<dbReference type="Gene3D" id="3.40.50.620">
    <property type="entry name" value="HUPs"/>
    <property type="match status" value="1"/>
</dbReference>
<dbReference type="RefSeq" id="WP_083237932.1">
    <property type="nucleotide sequence ID" value="NZ_LPWD01000007.1"/>
</dbReference>
<keyword evidence="4" id="KW-1185">Reference proteome</keyword>
<reference evidence="3 4" key="1">
    <citation type="journal article" date="2016" name="Environ. Microbiol.">
        <title>New Methyloceanibacter diversity from North Sea sediments includes methanotroph containing solely the soluble methane monooxygenase.</title>
        <authorList>
            <person name="Vekeman B."/>
            <person name="Kerckhof F.M."/>
            <person name="Cremers G."/>
            <person name="de Vos P."/>
            <person name="Vandamme P."/>
            <person name="Boon N."/>
            <person name="Op den Camp H.J."/>
            <person name="Heylen K."/>
        </authorList>
    </citation>
    <scope>NUCLEOTIDE SEQUENCE [LARGE SCALE GENOMIC DNA]</scope>
    <source>
        <strain evidence="3 4">R-67177</strain>
    </source>
</reference>
<dbReference type="Proteomes" id="UP000095042">
    <property type="component" value="Unassembled WGS sequence"/>
</dbReference>
<gene>
    <name evidence="3" type="ORF">AUC71_05515</name>
</gene>
<organism evidence="3 4">
    <name type="scientific">Methyloceanibacter marginalis</name>
    <dbReference type="NCBI Taxonomy" id="1774971"/>
    <lineage>
        <taxon>Bacteria</taxon>
        <taxon>Pseudomonadati</taxon>
        <taxon>Pseudomonadota</taxon>
        <taxon>Alphaproteobacteria</taxon>
        <taxon>Hyphomicrobiales</taxon>
        <taxon>Hyphomicrobiaceae</taxon>
        <taxon>Methyloceanibacter</taxon>
    </lineage>
</organism>
<dbReference type="PRINTS" id="PR01438">
    <property type="entry name" value="UNVRSLSTRESS"/>
</dbReference>